<reference evidence="4" key="1">
    <citation type="submission" date="2017-02" db="UniProtKB">
        <authorList>
            <consortium name="WormBaseParasite"/>
        </authorList>
    </citation>
    <scope>IDENTIFICATION</scope>
</reference>
<dbReference type="Proteomes" id="UP000271162">
    <property type="component" value="Unassembled WGS sequence"/>
</dbReference>
<dbReference type="EMBL" id="UYSL01013209">
    <property type="protein sequence ID" value="VDL69040.1"/>
    <property type="molecule type" value="Genomic_DNA"/>
</dbReference>
<reference evidence="2 3" key="2">
    <citation type="submission" date="2018-11" db="EMBL/GenBank/DDBJ databases">
        <authorList>
            <consortium name="Pathogen Informatics"/>
        </authorList>
    </citation>
    <scope>NUCLEOTIDE SEQUENCE [LARGE SCALE GENOMIC DNA]</scope>
</reference>
<evidence type="ECO:0000313" key="2">
    <source>
        <dbReference type="EMBL" id="VDL69040.1"/>
    </source>
</evidence>
<feature type="compositionally biased region" description="Basic and acidic residues" evidence="1">
    <location>
        <begin position="54"/>
        <end position="66"/>
    </location>
</feature>
<accession>A0A0N4XSF1</accession>
<sequence length="162" mass="17485">MDSAKLDHNSISDDTSREEVEKLQETVPAQQSSSSLSKPQRKKRSKSPTSKNLPLERKTKKAKTEVGSKLTNVESGDLAVSSPPESTESAIGGEQSTESPTPIQTGQSDPSPSSPLQRKKPRKALLVKPSANLIEKARGMRRQPSCLPKTKPAVLNVTESVN</sequence>
<organism evidence="4">
    <name type="scientific">Nippostrongylus brasiliensis</name>
    <name type="common">Rat hookworm</name>
    <dbReference type="NCBI Taxonomy" id="27835"/>
    <lineage>
        <taxon>Eukaryota</taxon>
        <taxon>Metazoa</taxon>
        <taxon>Ecdysozoa</taxon>
        <taxon>Nematoda</taxon>
        <taxon>Chromadorea</taxon>
        <taxon>Rhabditida</taxon>
        <taxon>Rhabditina</taxon>
        <taxon>Rhabditomorpha</taxon>
        <taxon>Strongyloidea</taxon>
        <taxon>Heligmosomidae</taxon>
        <taxon>Nippostrongylus</taxon>
    </lineage>
</organism>
<protein>
    <submittedName>
        <fullName evidence="4">TERF2-interacting telomeric protein 1</fullName>
    </submittedName>
</protein>
<name>A0A0N4XSF1_NIPBR</name>
<feature type="region of interest" description="Disordered" evidence="1">
    <location>
        <begin position="1"/>
        <end position="148"/>
    </location>
</feature>
<evidence type="ECO:0000313" key="3">
    <source>
        <dbReference type="Proteomes" id="UP000271162"/>
    </source>
</evidence>
<proteinExistence type="predicted"/>
<evidence type="ECO:0000313" key="4">
    <source>
        <dbReference type="WBParaSite" id="NBR_0000545301-mRNA-1"/>
    </source>
</evidence>
<dbReference type="WBParaSite" id="NBR_0000545301-mRNA-1">
    <property type="protein sequence ID" value="NBR_0000545301-mRNA-1"/>
    <property type="gene ID" value="NBR_0000545301"/>
</dbReference>
<keyword evidence="3" id="KW-1185">Reference proteome</keyword>
<dbReference type="AlphaFoldDB" id="A0A0N4XSF1"/>
<gene>
    <name evidence="2" type="ORF">NBR_LOCUS5451</name>
</gene>
<feature type="compositionally biased region" description="Polar residues" evidence="1">
    <location>
        <begin position="83"/>
        <end position="116"/>
    </location>
</feature>
<evidence type="ECO:0000256" key="1">
    <source>
        <dbReference type="SAM" id="MobiDB-lite"/>
    </source>
</evidence>
<feature type="compositionally biased region" description="Basic and acidic residues" evidence="1">
    <location>
        <begin position="1"/>
        <end position="24"/>
    </location>
</feature>